<dbReference type="Gene3D" id="3.40.50.300">
    <property type="entry name" value="P-loop containing nucleotide triphosphate hydrolases"/>
    <property type="match status" value="1"/>
</dbReference>
<evidence type="ECO:0000256" key="9">
    <source>
        <dbReference type="ARBA" id="ARBA00023306"/>
    </source>
</evidence>
<name>F4L2J0_HALH1</name>
<dbReference type="GO" id="GO:0005525">
    <property type="term" value="F:GTP binding"/>
    <property type="evidence" value="ECO:0007669"/>
    <property type="project" value="UniProtKB-UniRule"/>
</dbReference>
<evidence type="ECO:0000256" key="10">
    <source>
        <dbReference type="HAMAP-Rule" id="MF_00321"/>
    </source>
</evidence>
<reference key="2">
    <citation type="submission" date="2011-04" db="EMBL/GenBank/DDBJ databases">
        <title>Complete sequence of chromosome of Haliscomenobacter hydrossis DSM 1100.</title>
        <authorList>
            <consortium name="US DOE Joint Genome Institute (JGI-PGF)"/>
            <person name="Lucas S."/>
            <person name="Han J."/>
            <person name="Lapidus A."/>
            <person name="Bruce D."/>
            <person name="Goodwin L."/>
            <person name="Pitluck S."/>
            <person name="Peters L."/>
            <person name="Kyrpides N."/>
            <person name="Mavromatis K."/>
            <person name="Ivanova N."/>
            <person name="Ovchinnikova G."/>
            <person name="Pagani I."/>
            <person name="Daligault H."/>
            <person name="Detter J.C."/>
            <person name="Han C."/>
            <person name="Land M."/>
            <person name="Hauser L."/>
            <person name="Markowitz V."/>
            <person name="Cheng J.-F."/>
            <person name="Hugenholtz P."/>
            <person name="Woyke T."/>
            <person name="Wu D."/>
            <person name="Verbarg S."/>
            <person name="Frueling A."/>
            <person name="Brambilla E."/>
            <person name="Klenk H.-P."/>
            <person name="Eisen J.A."/>
        </authorList>
    </citation>
    <scope>NUCLEOTIDE SEQUENCE</scope>
    <source>
        <strain>DSM 1100</strain>
    </source>
</reference>
<dbReference type="Proteomes" id="UP000008461">
    <property type="component" value="Chromosome"/>
</dbReference>
<evidence type="ECO:0000313" key="13">
    <source>
        <dbReference type="Proteomes" id="UP000008461"/>
    </source>
</evidence>
<sequence length="227" mass="26662">MQILRQTTITYYFYLSKEDQKMTEIATAEFKGSFPSIGQCPKEEWPEFAFIGRSNVGKSSLINMLCDKKELAHTSQKPGKTQLLNYYLINQQWYIVDLPGYGYAKISQSKRKEWRKMIQDYLVKRPSLCCAFVLVDSNIKPQEKDIEFINWLGEMHIPFVLVFTKTDRLKPQDIEENIKLMQEKLLEYWNELPQQFFTSASKRVGRTEILDYIEGLAKAGILEFKQI</sequence>
<evidence type="ECO:0000256" key="6">
    <source>
        <dbReference type="ARBA" id="ARBA00022842"/>
    </source>
</evidence>
<dbReference type="CDD" id="cd01876">
    <property type="entry name" value="YihA_EngB"/>
    <property type="match status" value="1"/>
</dbReference>
<dbReference type="AlphaFoldDB" id="F4L2J0"/>
<comment type="function">
    <text evidence="10">Necessary for normal cell division and for the maintenance of normal septation.</text>
</comment>
<keyword evidence="13" id="KW-1185">Reference proteome</keyword>
<keyword evidence="7 10" id="KW-0342">GTP-binding</keyword>
<dbReference type="FunFam" id="3.40.50.300:FF:000098">
    <property type="entry name" value="Probable GTP-binding protein EngB"/>
    <property type="match status" value="1"/>
</dbReference>
<evidence type="ECO:0000256" key="1">
    <source>
        <dbReference type="ARBA" id="ARBA00001946"/>
    </source>
</evidence>
<evidence type="ECO:0000259" key="11">
    <source>
        <dbReference type="PROSITE" id="PS51706"/>
    </source>
</evidence>
<dbReference type="STRING" id="760192.Halhy_6086"/>
<dbReference type="NCBIfam" id="TIGR03598">
    <property type="entry name" value="GTPase_YsxC"/>
    <property type="match status" value="1"/>
</dbReference>
<dbReference type="PANTHER" id="PTHR11649:SF13">
    <property type="entry name" value="ENGB-TYPE G DOMAIN-CONTAINING PROTEIN"/>
    <property type="match status" value="1"/>
</dbReference>
<keyword evidence="5 10" id="KW-0547">Nucleotide-binding</keyword>
<comment type="cofactor">
    <cofactor evidence="1">
        <name>Mg(2+)</name>
        <dbReference type="ChEBI" id="CHEBI:18420"/>
    </cofactor>
</comment>
<dbReference type="EMBL" id="CP002691">
    <property type="protein sequence ID" value="AEE53908.1"/>
    <property type="molecule type" value="Genomic_DNA"/>
</dbReference>
<keyword evidence="9 10" id="KW-0131">Cell cycle</keyword>
<evidence type="ECO:0000256" key="3">
    <source>
        <dbReference type="ARBA" id="ARBA00022618"/>
    </source>
</evidence>
<dbReference type="SUPFAM" id="SSF52540">
    <property type="entry name" value="P-loop containing nucleoside triphosphate hydrolases"/>
    <property type="match status" value="1"/>
</dbReference>
<gene>
    <name evidence="10" type="primary">engB</name>
    <name evidence="12" type="ordered locus">Halhy_6086</name>
</gene>
<dbReference type="InterPro" id="IPR027417">
    <property type="entry name" value="P-loop_NTPase"/>
</dbReference>
<dbReference type="eggNOG" id="COG0218">
    <property type="taxonomic scope" value="Bacteria"/>
</dbReference>
<dbReference type="HAMAP" id="MF_00321">
    <property type="entry name" value="GTPase_EngB"/>
    <property type="match status" value="1"/>
</dbReference>
<evidence type="ECO:0000256" key="7">
    <source>
        <dbReference type="ARBA" id="ARBA00023134"/>
    </source>
</evidence>
<dbReference type="GO" id="GO:0000917">
    <property type="term" value="P:division septum assembly"/>
    <property type="evidence" value="ECO:0007669"/>
    <property type="project" value="UniProtKB-KW"/>
</dbReference>
<dbReference type="PROSITE" id="PS51706">
    <property type="entry name" value="G_ENGB"/>
    <property type="match status" value="1"/>
</dbReference>
<dbReference type="InterPro" id="IPR006073">
    <property type="entry name" value="GTP-bd"/>
</dbReference>
<protein>
    <recommendedName>
        <fullName evidence="10">Probable GTP-binding protein EngB</fullName>
    </recommendedName>
</protein>
<evidence type="ECO:0000256" key="2">
    <source>
        <dbReference type="ARBA" id="ARBA00009638"/>
    </source>
</evidence>
<dbReference type="InterPro" id="IPR030393">
    <property type="entry name" value="G_ENGB_dom"/>
</dbReference>
<evidence type="ECO:0000256" key="4">
    <source>
        <dbReference type="ARBA" id="ARBA00022723"/>
    </source>
</evidence>
<evidence type="ECO:0000256" key="8">
    <source>
        <dbReference type="ARBA" id="ARBA00023210"/>
    </source>
</evidence>
<dbReference type="HOGENOM" id="CLU_033732_3_1_10"/>
<keyword evidence="6" id="KW-0460">Magnesium</keyword>
<dbReference type="PANTHER" id="PTHR11649">
    <property type="entry name" value="MSS1/TRME-RELATED GTP-BINDING PROTEIN"/>
    <property type="match status" value="1"/>
</dbReference>
<dbReference type="InterPro" id="IPR019987">
    <property type="entry name" value="GTP-bd_ribosome_bio_YsxC"/>
</dbReference>
<evidence type="ECO:0000256" key="5">
    <source>
        <dbReference type="ARBA" id="ARBA00022741"/>
    </source>
</evidence>
<dbReference type="Pfam" id="PF01926">
    <property type="entry name" value="MMR_HSR1"/>
    <property type="match status" value="1"/>
</dbReference>
<comment type="similarity">
    <text evidence="2 10">Belongs to the TRAFAC class TrmE-Era-EngA-EngB-Septin-like GTPase superfamily. EngB GTPase family.</text>
</comment>
<accession>F4L2J0</accession>
<dbReference type="RefSeq" id="WP_013768430.1">
    <property type="nucleotide sequence ID" value="NC_015510.1"/>
</dbReference>
<dbReference type="GO" id="GO:0046872">
    <property type="term" value="F:metal ion binding"/>
    <property type="evidence" value="ECO:0007669"/>
    <property type="project" value="UniProtKB-KW"/>
</dbReference>
<feature type="domain" description="EngB-type G" evidence="11">
    <location>
        <begin position="44"/>
        <end position="219"/>
    </location>
</feature>
<organism evidence="12 13">
    <name type="scientific">Haliscomenobacter hydrossis (strain ATCC 27775 / DSM 1100 / LMG 10767 / O)</name>
    <dbReference type="NCBI Taxonomy" id="760192"/>
    <lineage>
        <taxon>Bacteria</taxon>
        <taxon>Pseudomonadati</taxon>
        <taxon>Bacteroidota</taxon>
        <taxon>Saprospiria</taxon>
        <taxon>Saprospirales</taxon>
        <taxon>Haliscomenobacteraceae</taxon>
        <taxon>Haliscomenobacter</taxon>
    </lineage>
</organism>
<keyword evidence="8 10" id="KW-0717">Septation</keyword>
<evidence type="ECO:0000313" key="12">
    <source>
        <dbReference type="EMBL" id="AEE53908.1"/>
    </source>
</evidence>
<proteinExistence type="inferred from homology"/>
<reference evidence="12 13" key="1">
    <citation type="journal article" date="2011" name="Stand. Genomic Sci.">
        <title>Complete genome sequence of Haliscomenobacter hydrossis type strain (O).</title>
        <authorList>
            <consortium name="US DOE Joint Genome Institute (JGI-PGF)"/>
            <person name="Daligault H."/>
            <person name="Lapidus A."/>
            <person name="Zeytun A."/>
            <person name="Nolan M."/>
            <person name="Lucas S."/>
            <person name="Del Rio T.G."/>
            <person name="Tice H."/>
            <person name="Cheng J.F."/>
            <person name="Tapia R."/>
            <person name="Han C."/>
            <person name="Goodwin L."/>
            <person name="Pitluck S."/>
            <person name="Liolios K."/>
            <person name="Pagani I."/>
            <person name="Ivanova N."/>
            <person name="Huntemann M."/>
            <person name="Mavromatis K."/>
            <person name="Mikhailova N."/>
            <person name="Pati A."/>
            <person name="Chen A."/>
            <person name="Palaniappan K."/>
            <person name="Land M."/>
            <person name="Hauser L."/>
            <person name="Brambilla E.M."/>
            <person name="Rohde M."/>
            <person name="Verbarg S."/>
            <person name="Goker M."/>
            <person name="Bristow J."/>
            <person name="Eisen J.A."/>
            <person name="Markowitz V."/>
            <person name="Hugenholtz P."/>
            <person name="Kyrpides N.C."/>
            <person name="Klenk H.P."/>
            <person name="Woyke T."/>
        </authorList>
    </citation>
    <scope>NUCLEOTIDE SEQUENCE [LARGE SCALE GENOMIC DNA]</scope>
    <source>
        <strain evidence="13">ATCC 27775 / DSM 1100 / LMG 10767 / O</strain>
    </source>
</reference>
<keyword evidence="4" id="KW-0479">Metal-binding</keyword>
<keyword evidence="3 10" id="KW-0132">Cell division</keyword>
<dbReference type="KEGG" id="hhy:Halhy_6086"/>